<dbReference type="OrthoDB" id="1263230at2"/>
<comment type="caution">
    <text evidence="1">The sequence shown here is derived from an EMBL/GenBank/DDBJ whole genome shotgun (WGS) entry which is preliminary data.</text>
</comment>
<dbReference type="RefSeq" id="WP_143918166.1">
    <property type="nucleotide sequence ID" value="NZ_CANMIK010000072.1"/>
</dbReference>
<dbReference type="Pfam" id="PF16677">
    <property type="entry name" value="GP3_package"/>
    <property type="match status" value="1"/>
</dbReference>
<dbReference type="Proteomes" id="UP000318833">
    <property type="component" value="Unassembled WGS sequence"/>
</dbReference>
<keyword evidence="2" id="KW-1185">Reference proteome</keyword>
<evidence type="ECO:0000313" key="2">
    <source>
        <dbReference type="Proteomes" id="UP000318833"/>
    </source>
</evidence>
<proteinExistence type="predicted"/>
<gene>
    <name evidence="1" type="ORF">FOF46_23545</name>
</gene>
<dbReference type="InterPro" id="IPR032066">
    <property type="entry name" value="GP3_package"/>
</dbReference>
<sequence>MPAPKGNQFWKNVDPDKIGRPRTYENKEEMIQRISEYFNSYIPDDTGIANPVLGFKPTVTGLALFLGFENRQSLYDYRDNYKDFSGIIKKALTYIEMNYEMLLESKASTGAIFALKNMGWRDKTELSHEGGDPKKPLQIIGMNVIDSKS</sequence>
<evidence type="ECO:0000313" key="1">
    <source>
        <dbReference type="EMBL" id="TSE05241.1"/>
    </source>
</evidence>
<dbReference type="EMBL" id="VLNR01000064">
    <property type="protein sequence ID" value="TSE05241.1"/>
    <property type="molecule type" value="Genomic_DNA"/>
</dbReference>
<dbReference type="Gene3D" id="1.10.132.80">
    <property type="match status" value="1"/>
</dbReference>
<name>A0A554VE10_9FLAO</name>
<protein>
    <submittedName>
        <fullName evidence="1">Uncharacterized protein</fullName>
    </submittedName>
</protein>
<organism evidence="1 2">
    <name type="scientific">Aquimarina algiphila</name>
    <dbReference type="NCBI Taxonomy" id="2047982"/>
    <lineage>
        <taxon>Bacteria</taxon>
        <taxon>Pseudomonadati</taxon>
        <taxon>Bacteroidota</taxon>
        <taxon>Flavobacteriia</taxon>
        <taxon>Flavobacteriales</taxon>
        <taxon>Flavobacteriaceae</taxon>
        <taxon>Aquimarina</taxon>
    </lineage>
</organism>
<reference evidence="1 2" key="1">
    <citation type="submission" date="2019-07" db="EMBL/GenBank/DDBJ databases">
        <title>The draft genome sequence of Aquimarina algiphila M91.</title>
        <authorList>
            <person name="Meng X."/>
        </authorList>
    </citation>
    <scope>NUCLEOTIDE SEQUENCE [LARGE SCALE GENOMIC DNA]</scope>
    <source>
        <strain evidence="1 2">M91</strain>
    </source>
</reference>
<dbReference type="AlphaFoldDB" id="A0A554VE10"/>
<accession>A0A554VE10</accession>